<dbReference type="PANTHER" id="PTHR43065:SF46">
    <property type="entry name" value="C4-DICARBOXYLATE TRANSPORT SENSOR PROTEIN DCTB"/>
    <property type="match status" value="1"/>
</dbReference>
<keyword evidence="7" id="KW-0902">Two-component regulatory system</keyword>
<dbReference type="Gene3D" id="3.30.450.20">
    <property type="entry name" value="PAS domain"/>
    <property type="match status" value="1"/>
</dbReference>
<dbReference type="Pfam" id="PF02518">
    <property type="entry name" value="HATPase_c"/>
    <property type="match status" value="1"/>
</dbReference>
<dbReference type="PROSITE" id="PS50109">
    <property type="entry name" value="HIS_KIN"/>
    <property type="match status" value="1"/>
</dbReference>
<name>A0A410H2T1_9GAMM</name>
<dbReference type="GO" id="GO:0000160">
    <property type="term" value="P:phosphorelay signal transduction system"/>
    <property type="evidence" value="ECO:0007669"/>
    <property type="project" value="UniProtKB-KW"/>
</dbReference>
<keyword evidence="4" id="KW-0547">Nucleotide-binding</keyword>
<dbReference type="Gene3D" id="3.30.565.10">
    <property type="entry name" value="Histidine kinase-like ATPase, C-terminal domain"/>
    <property type="match status" value="1"/>
</dbReference>
<evidence type="ECO:0000256" key="5">
    <source>
        <dbReference type="ARBA" id="ARBA00022777"/>
    </source>
</evidence>
<protein>
    <recommendedName>
        <fullName evidence="2">histidine kinase</fullName>
        <ecNumber evidence="2">2.7.13.3</ecNumber>
    </recommendedName>
</protein>
<dbReference type="RefSeq" id="WP_128384773.1">
    <property type="nucleotide sequence ID" value="NZ_CP035033.1"/>
</dbReference>
<dbReference type="PANTHER" id="PTHR43065">
    <property type="entry name" value="SENSOR HISTIDINE KINASE"/>
    <property type="match status" value="1"/>
</dbReference>
<keyword evidence="10" id="KW-1185">Reference proteome</keyword>
<dbReference type="SMART" id="SM00387">
    <property type="entry name" value="HATPase_c"/>
    <property type="match status" value="1"/>
</dbReference>
<dbReference type="SUPFAM" id="SSF55785">
    <property type="entry name" value="PYP-like sensor domain (PAS domain)"/>
    <property type="match status" value="1"/>
</dbReference>
<organism evidence="9 10">
    <name type="scientific">Hydrogenovibrio thermophilus</name>
    <dbReference type="NCBI Taxonomy" id="265883"/>
    <lineage>
        <taxon>Bacteria</taxon>
        <taxon>Pseudomonadati</taxon>
        <taxon>Pseudomonadota</taxon>
        <taxon>Gammaproteobacteria</taxon>
        <taxon>Thiotrichales</taxon>
        <taxon>Piscirickettsiaceae</taxon>
        <taxon>Hydrogenovibrio</taxon>
    </lineage>
</organism>
<comment type="catalytic activity">
    <reaction evidence="1">
        <text>ATP + protein L-histidine = ADP + protein N-phospho-L-histidine.</text>
        <dbReference type="EC" id="2.7.13.3"/>
    </reaction>
</comment>
<keyword evidence="6" id="KW-0067">ATP-binding</keyword>
<dbReference type="EC" id="2.7.13.3" evidence="2"/>
<dbReference type="Proteomes" id="UP000285478">
    <property type="component" value="Chromosome"/>
</dbReference>
<dbReference type="InterPro" id="IPR003594">
    <property type="entry name" value="HATPase_dom"/>
</dbReference>
<evidence type="ECO:0000256" key="2">
    <source>
        <dbReference type="ARBA" id="ARBA00012438"/>
    </source>
</evidence>
<keyword evidence="5 9" id="KW-0418">Kinase</keyword>
<evidence type="ECO:0000313" key="9">
    <source>
        <dbReference type="EMBL" id="QAB15221.1"/>
    </source>
</evidence>
<gene>
    <name evidence="9" type="ORF">EPV75_05840</name>
</gene>
<reference evidence="9 10" key="1">
    <citation type="journal article" date="2018" name="Environ. Microbiol.">
        <title>Genomes of ubiquitous marine and hypersaline Hydrogenovibrio, Thiomicrorhabdus and Thiomicrospira spp. encode a diversity of mechanisms to sustain chemolithoautotrophy in heterogeneous environments.</title>
        <authorList>
            <person name="Scott K.M."/>
            <person name="Williams J."/>
            <person name="Porter C.M.B."/>
            <person name="Russel S."/>
            <person name="Harmer T.L."/>
            <person name="Paul J.H."/>
            <person name="Antonen K.M."/>
            <person name="Bridges M.K."/>
            <person name="Camper G.J."/>
            <person name="Campla C.K."/>
            <person name="Casella L.G."/>
            <person name="Chase E."/>
            <person name="Conrad J.W."/>
            <person name="Cruz M.C."/>
            <person name="Dunlap D.S."/>
            <person name="Duran L."/>
            <person name="Fahsbender E.M."/>
            <person name="Goldsmith D.B."/>
            <person name="Keeley R.F."/>
            <person name="Kondoff M.R."/>
            <person name="Kussy B.I."/>
            <person name="Lane M.K."/>
            <person name="Lawler S."/>
            <person name="Leigh B.A."/>
            <person name="Lewis C."/>
            <person name="Lostal L.M."/>
            <person name="Marking D."/>
            <person name="Mancera P.A."/>
            <person name="McClenthan E.C."/>
            <person name="McIntyre E.A."/>
            <person name="Mine J.A."/>
            <person name="Modi S."/>
            <person name="Moore B.D."/>
            <person name="Morgan W.A."/>
            <person name="Nelson K.M."/>
            <person name="Nguyen K.N."/>
            <person name="Ogburn N."/>
            <person name="Parrino D.G."/>
            <person name="Pedapudi A.D."/>
            <person name="Pelham R.P."/>
            <person name="Preece A.M."/>
            <person name="Rampersad E.A."/>
            <person name="Richardson J.C."/>
            <person name="Rodgers C.M."/>
            <person name="Schaffer B.L."/>
            <person name="Sheridan N.E."/>
            <person name="Solone M.R."/>
            <person name="Staley Z.R."/>
            <person name="Tabuchi M."/>
            <person name="Waide R.J."/>
            <person name="Wanjugi P.W."/>
            <person name="Young S."/>
            <person name="Clum A."/>
            <person name="Daum C."/>
            <person name="Huntemann M."/>
            <person name="Ivanova N."/>
            <person name="Kyrpides N."/>
            <person name="Mikhailova N."/>
            <person name="Palaniappan K."/>
            <person name="Pillay M."/>
            <person name="Reddy T.B.K."/>
            <person name="Shapiro N."/>
            <person name="Stamatis D."/>
            <person name="Varghese N."/>
            <person name="Woyke T."/>
            <person name="Boden R."/>
            <person name="Freyermuth S.K."/>
            <person name="Kerfeld C.A."/>
        </authorList>
    </citation>
    <scope>NUCLEOTIDE SEQUENCE [LARGE SCALE GENOMIC DNA]</scope>
    <source>
        <strain evidence="9 10">JR-2</strain>
    </source>
</reference>
<dbReference type="NCBIfam" id="TIGR00229">
    <property type="entry name" value="sensory_box"/>
    <property type="match status" value="1"/>
</dbReference>
<evidence type="ECO:0000256" key="3">
    <source>
        <dbReference type="ARBA" id="ARBA00022679"/>
    </source>
</evidence>
<dbReference type="SUPFAM" id="SSF55874">
    <property type="entry name" value="ATPase domain of HSP90 chaperone/DNA topoisomerase II/histidine kinase"/>
    <property type="match status" value="1"/>
</dbReference>
<dbReference type="GO" id="GO:0005524">
    <property type="term" value="F:ATP binding"/>
    <property type="evidence" value="ECO:0007669"/>
    <property type="project" value="UniProtKB-KW"/>
</dbReference>
<evidence type="ECO:0000313" key="10">
    <source>
        <dbReference type="Proteomes" id="UP000285478"/>
    </source>
</evidence>
<dbReference type="AlphaFoldDB" id="A0A410H2T1"/>
<evidence type="ECO:0000256" key="4">
    <source>
        <dbReference type="ARBA" id="ARBA00022741"/>
    </source>
</evidence>
<keyword evidence="3" id="KW-0808">Transferase</keyword>
<dbReference type="InterPro" id="IPR000014">
    <property type="entry name" value="PAS"/>
</dbReference>
<feature type="domain" description="Histidine kinase" evidence="8">
    <location>
        <begin position="319"/>
        <end position="524"/>
    </location>
</feature>
<evidence type="ECO:0000256" key="7">
    <source>
        <dbReference type="ARBA" id="ARBA00023012"/>
    </source>
</evidence>
<dbReference type="InterPro" id="IPR036890">
    <property type="entry name" value="HATPase_C_sf"/>
</dbReference>
<dbReference type="InterPro" id="IPR005467">
    <property type="entry name" value="His_kinase_dom"/>
</dbReference>
<dbReference type="GO" id="GO:0004673">
    <property type="term" value="F:protein histidine kinase activity"/>
    <property type="evidence" value="ECO:0007669"/>
    <property type="project" value="UniProtKB-EC"/>
</dbReference>
<accession>A0A410H2T1</accession>
<dbReference type="InterPro" id="IPR035965">
    <property type="entry name" value="PAS-like_dom_sf"/>
</dbReference>
<evidence type="ECO:0000259" key="8">
    <source>
        <dbReference type="PROSITE" id="PS50109"/>
    </source>
</evidence>
<evidence type="ECO:0000256" key="1">
    <source>
        <dbReference type="ARBA" id="ARBA00000085"/>
    </source>
</evidence>
<dbReference type="KEGG" id="htr:EPV75_05840"/>
<proteinExistence type="predicted"/>
<dbReference type="InterPro" id="IPR004358">
    <property type="entry name" value="Sig_transdc_His_kin-like_C"/>
</dbReference>
<sequence length="532" mass="60151">MNPAGQALVLSSDPEYRSYFESRFHRDTVFCDALADVIAKLVKGQLEETPPLMVFLDGCLLTDENHFSLLKRLHELSRSTYFVIDFSSLNEEQFRIYQDATDNQVIWFQKSLPVHFRNQIIEQVLMLSRQRGLMAEVQDEARQTLAQYRQQNALFNSLLSVVQFDANGKILAINQHFSTETGWEFAKVLGRSIHEVVLWSNDENGDGLFAEDFVGETRYFDASGQQRWAFAQVKKQTQNHVETFFYVAKDISERKQYDRQQQFGTYQEGLLRAKSELIHDLGNTLNSMNASQAEMDRGVQQLGEMQTDLAQWISQHADALSEEVTAFLTALDENVGYLKGQCFQPTSSVLKHDLEQMIASVNRQQQGLAASQYTESVNLYNLIQELVKSNQALLAEKGIRIQVLDTNTSIFLRVSRNQLFQVLLNLVKNAVEAIEVSAKPERLITLQTFQDASETRLIVHDSGDGIAEENLNRVFHFGFTTKSKGTGHGLHSVANFMDACQGKIEVTSSAEAGTSFILVFPRLEPSAADVSE</sequence>
<dbReference type="PRINTS" id="PR00344">
    <property type="entry name" value="BCTRLSENSOR"/>
</dbReference>
<dbReference type="EMBL" id="CP035033">
    <property type="protein sequence ID" value="QAB15221.1"/>
    <property type="molecule type" value="Genomic_DNA"/>
</dbReference>
<evidence type="ECO:0000256" key="6">
    <source>
        <dbReference type="ARBA" id="ARBA00022840"/>
    </source>
</evidence>